<keyword evidence="6" id="KW-0862">Zinc</keyword>
<keyword evidence="11" id="KW-1185">Reference proteome</keyword>
<dbReference type="GO" id="GO:0007464">
    <property type="term" value="P:R3/R4 cell fate commitment"/>
    <property type="evidence" value="ECO:0007669"/>
    <property type="project" value="UniProtKB-ARBA"/>
</dbReference>
<evidence type="ECO:0000256" key="7">
    <source>
        <dbReference type="SAM" id="MobiDB-lite"/>
    </source>
</evidence>
<dbReference type="PROSITE" id="PS00028">
    <property type="entry name" value="ZINC_FINGER_C2H2_1"/>
    <property type="match status" value="2"/>
</dbReference>
<evidence type="ECO:0000256" key="5">
    <source>
        <dbReference type="ARBA" id="ARBA00037382"/>
    </source>
</evidence>
<dbReference type="SMART" id="SM00225">
    <property type="entry name" value="BTB"/>
    <property type="match status" value="1"/>
</dbReference>
<keyword evidence="3" id="KW-0524">Neurogenesis</keyword>
<feature type="region of interest" description="Disordered" evidence="7">
    <location>
        <begin position="139"/>
        <end position="282"/>
    </location>
</feature>
<dbReference type="STRING" id="299467.A0A443SUD0"/>
<organism evidence="10 11">
    <name type="scientific">Leptotrombidium deliense</name>
    <dbReference type="NCBI Taxonomy" id="299467"/>
    <lineage>
        <taxon>Eukaryota</taxon>
        <taxon>Metazoa</taxon>
        <taxon>Ecdysozoa</taxon>
        <taxon>Arthropoda</taxon>
        <taxon>Chelicerata</taxon>
        <taxon>Arachnida</taxon>
        <taxon>Acari</taxon>
        <taxon>Acariformes</taxon>
        <taxon>Trombidiformes</taxon>
        <taxon>Prostigmata</taxon>
        <taxon>Anystina</taxon>
        <taxon>Parasitengona</taxon>
        <taxon>Trombiculoidea</taxon>
        <taxon>Trombiculidae</taxon>
        <taxon>Leptotrombidium</taxon>
    </lineage>
</organism>
<feature type="compositionally biased region" description="Acidic residues" evidence="7">
    <location>
        <begin position="188"/>
        <end position="197"/>
    </location>
</feature>
<dbReference type="VEuPathDB" id="VectorBase:LDEU000934"/>
<dbReference type="PANTHER" id="PTHR23110:SF111">
    <property type="entry name" value="LONGITUDINALS LACKING PROTEIN, ISOFORMS F_I_K_T"/>
    <property type="match status" value="1"/>
</dbReference>
<evidence type="ECO:0000256" key="6">
    <source>
        <dbReference type="PROSITE-ProRule" id="PRU00042"/>
    </source>
</evidence>
<dbReference type="Gene3D" id="3.30.710.10">
    <property type="entry name" value="Potassium Channel Kv1.1, Chain A"/>
    <property type="match status" value="1"/>
</dbReference>
<feature type="compositionally biased region" description="Basic residues" evidence="7">
    <location>
        <begin position="163"/>
        <end position="174"/>
    </location>
</feature>
<comment type="caution">
    <text evidence="10">The sequence shown here is derived from an EMBL/GenBank/DDBJ whole genome shotgun (WGS) entry which is preliminary data.</text>
</comment>
<reference evidence="10 11" key="1">
    <citation type="journal article" date="2018" name="Gigascience">
        <title>Genomes of trombidid mites reveal novel predicted allergens and laterally-transferred genes associated with secondary metabolism.</title>
        <authorList>
            <person name="Dong X."/>
            <person name="Chaisiri K."/>
            <person name="Xia D."/>
            <person name="Armstrong S.D."/>
            <person name="Fang Y."/>
            <person name="Donnelly M.J."/>
            <person name="Kadowaki T."/>
            <person name="McGarry J.W."/>
            <person name="Darby A.C."/>
            <person name="Makepeace B.L."/>
        </authorList>
    </citation>
    <scope>NUCLEOTIDE SEQUENCE [LARGE SCALE GENOMIC DNA]</scope>
    <source>
        <strain evidence="10">UoL-UT</strain>
    </source>
</reference>
<gene>
    <name evidence="10" type="ORF">B4U80_04441</name>
</gene>
<dbReference type="GO" id="GO:0008270">
    <property type="term" value="F:zinc ion binding"/>
    <property type="evidence" value="ECO:0007669"/>
    <property type="project" value="UniProtKB-KW"/>
</dbReference>
<evidence type="ECO:0000313" key="11">
    <source>
        <dbReference type="Proteomes" id="UP000288716"/>
    </source>
</evidence>
<protein>
    <submittedName>
        <fullName evidence="10">Protein bric-a-brac 1-like protein</fullName>
    </submittedName>
</protein>
<feature type="domain" description="C2H2-type" evidence="9">
    <location>
        <begin position="342"/>
        <end position="369"/>
    </location>
</feature>
<dbReference type="Gene3D" id="3.30.160.60">
    <property type="entry name" value="Classic Zinc Finger"/>
    <property type="match status" value="1"/>
</dbReference>
<dbReference type="Pfam" id="PF00651">
    <property type="entry name" value="BTB"/>
    <property type="match status" value="1"/>
</dbReference>
<feature type="domain" description="C2H2-type" evidence="9">
    <location>
        <begin position="371"/>
        <end position="397"/>
    </location>
</feature>
<name>A0A443SUD0_9ACAR</name>
<dbReference type="GO" id="GO:0048813">
    <property type="term" value="P:dendrite morphogenesis"/>
    <property type="evidence" value="ECO:0007669"/>
    <property type="project" value="UniProtKB-ARBA"/>
</dbReference>
<dbReference type="SUPFAM" id="SSF54695">
    <property type="entry name" value="POZ domain"/>
    <property type="match status" value="1"/>
</dbReference>
<evidence type="ECO:0000259" key="9">
    <source>
        <dbReference type="PROSITE" id="PS50157"/>
    </source>
</evidence>
<dbReference type="PANTHER" id="PTHR23110">
    <property type="entry name" value="BTB DOMAIN TRANSCRIPTION FACTOR"/>
    <property type="match status" value="1"/>
</dbReference>
<dbReference type="InterPro" id="IPR011333">
    <property type="entry name" value="SKP1/BTB/POZ_sf"/>
</dbReference>
<keyword evidence="6" id="KW-0479">Metal-binding</keyword>
<keyword evidence="1" id="KW-0217">Developmental protein</keyword>
<dbReference type="InterPro" id="IPR051095">
    <property type="entry name" value="Dros_DevTransReg"/>
</dbReference>
<keyword evidence="2" id="KW-0221">Differentiation</keyword>
<evidence type="ECO:0000313" key="10">
    <source>
        <dbReference type="EMBL" id="RWS31104.1"/>
    </source>
</evidence>
<dbReference type="AlphaFoldDB" id="A0A443SUD0"/>
<dbReference type="SMART" id="SM00355">
    <property type="entry name" value="ZnF_C2H2"/>
    <property type="match status" value="2"/>
</dbReference>
<dbReference type="GO" id="GO:0007526">
    <property type="term" value="P:larval somatic muscle development"/>
    <property type="evidence" value="ECO:0007669"/>
    <property type="project" value="UniProtKB-ARBA"/>
</dbReference>
<dbReference type="GO" id="GO:0035167">
    <property type="term" value="P:larval lymph gland hemopoiesis"/>
    <property type="evidence" value="ECO:0007669"/>
    <property type="project" value="UniProtKB-ARBA"/>
</dbReference>
<evidence type="ECO:0000256" key="3">
    <source>
        <dbReference type="ARBA" id="ARBA00022902"/>
    </source>
</evidence>
<evidence type="ECO:0000259" key="8">
    <source>
        <dbReference type="PROSITE" id="PS50097"/>
    </source>
</evidence>
<dbReference type="GO" id="GO:0005634">
    <property type="term" value="C:nucleus"/>
    <property type="evidence" value="ECO:0007669"/>
    <property type="project" value="UniProtKB-ARBA"/>
</dbReference>
<dbReference type="InterPro" id="IPR036236">
    <property type="entry name" value="Znf_C2H2_sf"/>
</dbReference>
<dbReference type="CDD" id="cd18315">
    <property type="entry name" value="BTB_POZ_BAB-like"/>
    <property type="match status" value="1"/>
</dbReference>
<dbReference type="PROSITE" id="PS50157">
    <property type="entry name" value="ZINC_FINGER_C2H2_2"/>
    <property type="match status" value="2"/>
</dbReference>
<feature type="domain" description="BTB" evidence="8">
    <location>
        <begin position="33"/>
        <end position="98"/>
    </location>
</feature>
<feature type="compositionally biased region" description="Polar residues" evidence="7">
    <location>
        <begin position="139"/>
        <end position="161"/>
    </location>
</feature>
<dbReference type="GO" id="GO:0008406">
    <property type="term" value="P:gonad development"/>
    <property type="evidence" value="ECO:0007669"/>
    <property type="project" value="UniProtKB-ARBA"/>
</dbReference>
<evidence type="ECO:0000256" key="2">
    <source>
        <dbReference type="ARBA" id="ARBA00022782"/>
    </source>
</evidence>
<dbReference type="GO" id="GO:0016199">
    <property type="term" value="P:axon midline choice point recognition"/>
    <property type="evidence" value="ECO:0007669"/>
    <property type="project" value="UniProtKB-ARBA"/>
</dbReference>
<dbReference type="GO" id="GO:0045476">
    <property type="term" value="P:nurse cell apoptotic process"/>
    <property type="evidence" value="ECO:0007669"/>
    <property type="project" value="UniProtKB-ARBA"/>
</dbReference>
<accession>A0A443SUD0</accession>
<dbReference type="InterPro" id="IPR000210">
    <property type="entry name" value="BTB/POZ_dom"/>
</dbReference>
<dbReference type="EMBL" id="NCKV01000270">
    <property type="protein sequence ID" value="RWS31104.1"/>
    <property type="molecule type" value="Genomic_DNA"/>
</dbReference>
<sequence length="397" mass="44943">MSSNSEFFCLKWKNHASNFTKCLIESMVEESFVDVTLACEDGSLKAHKLVLSTCSLYFKELLKSNPCKHPIVIFKDMKMRDLKAIVDFMYKGEVNISRNQLSTLLKTAEILRVKGLTESSESTTRSSGDNLEQQLLENDNHTSNSDADSAPVQSTSVSIPVTNKRKKRKIHKRSHNQEGPIIPHEVDSSSDEIPEEMIEVKPPVDSDDAVSQVSESPQKIEMDDDGICPRVPSPNVVQTRRRAQQSRLGSFNSIQSSSHNQSQSTKLPVSRRYGNDANSEEHEFSWVPDTQHVTDGNEQSDPTIDKMLDVYEGGGQMVSYVDDTSTDVMSVNTGQNSSSRMCACHLCHVTFTAYSSLRRHMQRHFADPETYECDICQNRYTRKDYLKRHRVQKHGIR</sequence>
<feature type="compositionally biased region" description="Low complexity" evidence="7">
    <location>
        <begin position="250"/>
        <end position="264"/>
    </location>
</feature>
<evidence type="ECO:0000256" key="1">
    <source>
        <dbReference type="ARBA" id="ARBA00022473"/>
    </source>
</evidence>
<dbReference type="GO" id="GO:0045467">
    <property type="term" value="P:R7 cell development"/>
    <property type="evidence" value="ECO:0007669"/>
    <property type="project" value="UniProtKB-ARBA"/>
</dbReference>
<dbReference type="GO" id="GO:0006357">
    <property type="term" value="P:regulation of transcription by RNA polymerase II"/>
    <property type="evidence" value="ECO:0007669"/>
    <property type="project" value="TreeGrafter"/>
</dbReference>
<dbReference type="Proteomes" id="UP000288716">
    <property type="component" value="Unassembled WGS sequence"/>
</dbReference>
<dbReference type="InterPro" id="IPR013087">
    <property type="entry name" value="Znf_C2H2_type"/>
</dbReference>
<keyword evidence="4" id="KW-0539">Nucleus</keyword>
<dbReference type="OrthoDB" id="9978265at2759"/>
<proteinExistence type="predicted"/>
<comment type="function">
    <text evidence="5">Putative transcription factor required for axon growth and guidance in the central and peripheral nervous systems. Repels CNS axons away from the midline by promoting the expression of the midline repellent sli and its receptor robo.</text>
</comment>
<dbReference type="SUPFAM" id="SSF57667">
    <property type="entry name" value="beta-beta-alpha zinc fingers"/>
    <property type="match status" value="1"/>
</dbReference>
<dbReference type="PROSITE" id="PS50097">
    <property type="entry name" value="BTB"/>
    <property type="match status" value="1"/>
</dbReference>
<evidence type="ECO:0000256" key="4">
    <source>
        <dbReference type="ARBA" id="ARBA00023242"/>
    </source>
</evidence>
<keyword evidence="6" id="KW-0863">Zinc-finger</keyword>